<feature type="transmembrane region" description="Helical" evidence="1">
    <location>
        <begin position="42"/>
        <end position="62"/>
    </location>
</feature>
<name>A0A175RW84_9MICO</name>
<evidence type="ECO:0000313" key="3">
    <source>
        <dbReference type="Proteomes" id="UP000078252"/>
    </source>
</evidence>
<gene>
    <name evidence="2" type="ORF">NS184_07930</name>
</gene>
<dbReference type="OrthoDB" id="199424at2"/>
<dbReference type="STRING" id="33881.NS184_07930"/>
<dbReference type="RefSeq" id="WP_058725574.1">
    <property type="nucleotide sequence ID" value="NZ_LDQC01000042.1"/>
</dbReference>
<keyword evidence="1" id="KW-0472">Membrane</keyword>
<dbReference type="AlphaFoldDB" id="A0A175RW84"/>
<dbReference type="PATRIC" id="fig|33881.3.peg.1908"/>
<accession>A0A175RW84</accession>
<reference evidence="2 3" key="1">
    <citation type="journal article" date="2016" name="Front. Microbiol.">
        <title>Genomic Resource of Rice Seed Associated Bacteria.</title>
        <authorList>
            <person name="Midha S."/>
            <person name="Bansal K."/>
            <person name="Sharma S."/>
            <person name="Kumar N."/>
            <person name="Patil P.P."/>
            <person name="Chaudhry V."/>
            <person name="Patil P.B."/>
        </authorList>
    </citation>
    <scope>NUCLEOTIDE SEQUENCE [LARGE SCALE GENOMIC DNA]</scope>
    <source>
        <strain evidence="2 3">NS184</strain>
    </source>
</reference>
<dbReference type="Proteomes" id="UP000078252">
    <property type="component" value="Unassembled WGS sequence"/>
</dbReference>
<dbReference type="EMBL" id="LDQC01000042">
    <property type="protein sequence ID" value="KTR07204.1"/>
    <property type="molecule type" value="Genomic_DNA"/>
</dbReference>
<feature type="transmembrane region" description="Helical" evidence="1">
    <location>
        <begin position="68"/>
        <end position="91"/>
    </location>
</feature>
<keyword evidence="1" id="KW-1133">Transmembrane helix</keyword>
<protein>
    <submittedName>
        <fullName evidence="2">Uncharacterized protein</fullName>
    </submittedName>
</protein>
<evidence type="ECO:0000256" key="1">
    <source>
        <dbReference type="SAM" id="Phobius"/>
    </source>
</evidence>
<evidence type="ECO:0000313" key="2">
    <source>
        <dbReference type="EMBL" id="KTR07204.1"/>
    </source>
</evidence>
<organism evidence="2 3">
    <name type="scientific">Curtobacterium luteum</name>
    <dbReference type="NCBI Taxonomy" id="33881"/>
    <lineage>
        <taxon>Bacteria</taxon>
        <taxon>Bacillati</taxon>
        <taxon>Actinomycetota</taxon>
        <taxon>Actinomycetes</taxon>
        <taxon>Micrococcales</taxon>
        <taxon>Microbacteriaceae</taxon>
        <taxon>Curtobacterium</taxon>
    </lineage>
</organism>
<comment type="caution">
    <text evidence="2">The sequence shown here is derived from an EMBL/GenBank/DDBJ whole genome shotgun (WGS) entry which is preliminary data.</text>
</comment>
<proteinExistence type="predicted"/>
<sequence length="194" mass="21481">MARAPGPDEARSLVESRLHAGEELLWVGRSDPARVFVDADRWLIPLSVLFSAGLAVADVSVYRSGAHPVTIVVLAALSVAAAHVLVGRFLVKRHRKRTDVYAVTDHRVLVVNEGRVRETSASRTDWYVDRSARHITVEWDDSRHLDTLFRGGSEAVRQYANTGLDLTPERGNFALYDVADGDALLAALRRTSRQ</sequence>
<keyword evidence="1" id="KW-0812">Transmembrane</keyword>